<evidence type="ECO:0000259" key="1">
    <source>
        <dbReference type="Pfam" id="PF13349"/>
    </source>
</evidence>
<evidence type="ECO:0000313" key="3">
    <source>
        <dbReference type="Proteomes" id="UP000028185"/>
    </source>
</evidence>
<dbReference type="HOGENOM" id="CLU_063679_0_0_9"/>
<dbReference type="RefSeq" id="WP_024381377.1">
    <property type="nucleotide sequence ID" value="NZ_ALLE01000002.1"/>
</dbReference>
<gene>
    <name evidence="2" type="ORF">ID09_06070</name>
</gene>
<dbReference type="Pfam" id="PF13349">
    <property type="entry name" value="DUF4097"/>
    <property type="match status" value="1"/>
</dbReference>
<accession>A0A075SRD1</accession>
<dbReference type="Proteomes" id="UP000028185">
    <property type="component" value="Chromosome"/>
</dbReference>
<evidence type="ECO:0000313" key="2">
    <source>
        <dbReference type="EMBL" id="AIG43610.1"/>
    </source>
</evidence>
<organism evidence="2 3">
    <name type="scientific">Streptococcus suis 6407</name>
    <dbReference type="NCBI Taxonomy" id="1214179"/>
    <lineage>
        <taxon>Bacteria</taxon>
        <taxon>Bacillati</taxon>
        <taxon>Bacillota</taxon>
        <taxon>Bacilli</taxon>
        <taxon>Lactobacillales</taxon>
        <taxon>Streptococcaceae</taxon>
        <taxon>Streptococcus</taxon>
    </lineage>
</organism>
<name>A0A075SRD1_STRSU</name>
<dbReference type="InterPro" id="IPR025164">
    <property type="entry name" value="Toastrack_DUF4097"/>
</dbReference>
<reference evidence="2 3" key="1">
    <citation type="journal article" date="2014" name="Genome Announc.">
        <title>Whole-Genome Sequence of Streptococcus suis Serotype 4 Reference Strain 6407.</title>
        <authorList>
            <person name="Wang K."/>
            <person name="Chen J."/>
            <person name="Yao H."/>
            <person name="Lu C."/>
        </authorList>
    </citation>
    <scope>NUCLEOTIDE SEQUENCE [LARGE SCALE GENOMIC DNA]</scope>
    <source>
        <strain evidence="2">6407</strain>
    </source>
</reference>
<sequence>MTRADYLNQLEQALFQLHPSARQEALDYFNEYFDEKDNDEEAIIELGTPDEAAKEIIANLPEDALITEQDQASPHSSKPFDFNFDFDFQFDWENFFNNFKHSAYQARERIKLTAKIEELPEFSNLQISLEDQALSVQSYDGEAVLLHNPVSEDGSYQAFDYQLVQDSLYLTSKPTPNHLYFSNNQTSSAILKIPKRLLPLTSLNLKTTDSSLTIVDVQVCEQMVVNAKDSSISMTKVSCPSSALRLEDSTLTISDGQMSELKLEASDAVITLSSMSLSDARITLEDCVWKLKDFVIEKSLNCQAEDSVLTYKPSTDISLDIWEEDSSLKLPKDKAFTMMKEGDITHLSYKQENSPAQLVIHCQDCQLSVG</sequence>
<protein>
    <recommendedName>
        <fullName evidence="1">DUF4097 domain-containing protein</fullName>
    </recommendedName>
</protein>
<dbReference type="PATRIC" id="fig|1214179.4.peg.1181"/>
<dbReference type="Pfam" id="PF22564">
    <property type="entry name" value="HAAS"/>
    <property type="match status" value="1"/>
</dbReference>
<dbReference type="EMBL" id="CP008921">
    <property type="protein sequence ID" value="AIG43610.1"/>
    <property type="molecule type" value="Genomic_DNA"/>
</dbReference>
<feature type="domain" description="DUF4097" evidence="1">
    <location>
        <begin position="125"/>
        <end position="343"/>
    </location>
</feature>
<proteinExistence type="predicted"/>
<dbReference type="AlphaFoldDB" id="A0A075SRD1"/>